<feature type="transmembrane region" description="Helical" evidence="6">
    <location>
        <begin position="151"/>
        <end position="171"/>
    </location>
</feature>
<protein>
    <submittedName>
        <fullName evidence="7">Na/Pi cotransporter family protein</fullName>
    </submittedName>
</protein>
<evidence type="ECO:0000313" key="7">
    <source>
        <dbReference type="EMBL" id="MFD1292825.1"/>
    </source>
</evidence>
<keyword evidence="8" id="KW-1185">Reference proteome</keyword>
<gene>
    <name evidence="7" type="ORF">ACFQ5N_03160</name>
</gene>
<feature type="transmembrane region" description="Helical" evidence="6">
    <location>
        <begin position="265"/>
        <end position="286"/>
    </location>
</feature>
<dbReference type="Pfam" id="PF02690">
    <property type="entry name" value="Na_Pi_cotrans"/>
    <property type="match status" value="2"/>
</dbReference>
<dbReference type="PANTHER" id="PTHR10010:SF46">
    <property type="entry name" value="SODIUM-DEPENDENT PHOSPHATE TRANSPORT PROTEIN 2B"/>
    <property type="match status" value="1"/>
</dbReference>
<evidence type="ECO:0000256" key="1">
    <source>
        <dbReference type="ARBA" id="ARBA00004651"/>
    </source>
</evidence>
<proteinExistence type="predicted"/>
<feature type="transmembrane region" description="Helical" evidence="6">
    <location>
        <begin position="27"/>
        <end position="48"/>
    </location>
</feature>
<dbReference type="EMBL" id="JBHTMV010000003">
    <property type="protein sequence ID" value="MFD1292825.1"/>
    <property type="molecule type" value="Genomic_DNA"/>
</dbReference>
<feature type="transmembrane region" description="Helical" evidence="6">
    <location>
        <begin position="306"/>
        <end position="325"/>
    </location>
</feature>
<evidence type="ECO:0000256" key="6">
    <source>
        <dbReference type="SAM" id="Phobius"/>
    </source>
</evidence>
<reference evidence="8" key="1">
    <citation type="journal article" date="2019" name="Int. J. Syst. Evol. Microbiol.">
        <title>The Global Catalogue of Microorganisms (GCM) 10K type strain sequencing project: providing services to taxonomists for standard genome sequencing and annotation.</title>
        <authorList>
            <consortium name="The Broad Institute Genomics Platform"/>
            <consortium name="The Broad Institute Genome Sequencing Center for Infectious Disease"/>
            <person name="Wu L."/>
            <person name="Ma J."/>
        </authorList>
    </citation>
    <scope>NUCLEOTIDE SEQUENCE [LARGE SCALE GENOMIC DNA]</scope>
    <source>
        <strain evidence="8">CCUG 62221</strain>
    </source>
</reference>
<dbReference type="Proteomes" id="UP001597241">
    <property type="component" value="Unassembled WGS sequence"/>
</dbReference>
<evidence type="ECO:0000256" key="3">
    <source>
        <dbReference type="ARBA" id="ARBA00022692"/>
    </source>
</evidence>
<dbReference type="RefSeq" id="WP_386807685.1">
    <property type="nucleotide sequence ID" value="NZ_JBHTMV010000003.1"/>
</dbReference>
<dbReference type="PANTHER" id="PTHR10010">
    <property type="entry name" value="SOLUTE CARRIER FAMILY 34 SODIUM PHOSPHATE , MEMBER 2-RELATED"/>
    <property type="match status" value="1"/>
</dbReference>
<feature type="transmembrane region" description="Helical" evidence="6">
    <location>
        <begin position="5"/>
        <end position="21"/>
    </location>
</feature>
<comment type="caution">
    <text evidence="7">The sequence shown here is derived from an EMBL/GenBank/DDBJ whole genome shotgun (WGS) entry which is preliminary data.</text>
</comment>
<evidence type="ECO:0000256" key="5">
    <source>
        <dbReference type="ARBA" id="ARBA00023136"/>
    </source>
</evidence>
<comment type="subcellular location">
    <subcellularLocation>
        <location evidence="1">Cell membrane</location>
        <topology evidence="1">Multi-pass membrane protein</topology>
    </subcellularLocation>
</comment>
<keyword evidence="5 6" id="KW-0472">Membrane</keyword>
<keyword evidence="2" id="KW-1003">Cell membrane</keyword>
<sequence length="589" mass="64883">MIRKFIFIAFLVALGVLLFFNPNFKTIAAGIAILLFGMILLEEGFKVFTKGPLQNLLKNATNKLYKSITVGAIVTALIQSSSLVSVITISFISAGLIGLSGGLGLIFGANIGTTATAWLVAGFGLKVKISALAMPMLVFGIIFSFQKTKALKGVGNVLAGLGFFFLGIHFMKEGFDVFKEYIDLTQFAISGYLGVLVYAGVGIIITTILQSSSATLALILTALAAGQVEYENALALAIGANVGTTITAVLGSLSSNIAGKRLAMAHLIFNLVTGLVTLALIFPLANLVDYLSNKMGISATDYTLKLALFHTIFNVLGVLIMIPFISRLETFLIRFLKEKTAKDISTPKYLNESILNFPGTAIYSLFKESRYLFKNAIFEAVSHGLNMHRNDIKGDEKIKTIIKKSTKNLEVDVDELYYKKVKTIYGEILKYATTAQSDLKLTKKQQKALIEIKVANRKMVEIVKNVRELQKNVDLAKGSNNAHLLKQYNNFRKKITKVLRVIYLFSTEENTSKYAEKLARLKVDAQEHIRKSNKSIDKLIRDDLISTEMASSLFNDFSNVNDISKKLIEVAELLYSQKDSLFENGDTKK</sequence>
<evidence type="ECO:0000256" key="4">
    <source>
        <dbReference type="ARBA" id="ARBA00022989"/>
    </source>
</evidence>
<organism evidence="7 8">
    <name type="scientific">Lutibacter holmesii</name>
    <dbReference type="NCBI Taxonomy" id="1137985"/>
    <lineage>
        <taxon>Bacteria</taxon>
        <taxon>Pseudomonadati</taxon>
        <taxon>Bacteroidota</taxon>
        <taxon>Flavobacteriia</taxon>
        <taxon>Flavobacteriales</taxon>
        <taxon>Flavobacteriaceae</taxon>
        <taxon>Lutibacter</taxon>
    </lineage>
</organism>
<feature type="transmembrane region" description="Helical" evidence="6">
    <location>
        <begin position="98"/>
        <end position="120"/>
    </location>
</feature>
<accession>A0ABW3WNF2</accession>
<feature type="transmembrane region" description="Helical" evidence="6">
    <location>
        <begin position="233"/>
        <end position="253"/>
    </location>
</feature>
<name>A0ABW3WNF2_9FLAO</name>
<dbReference type="NCBIfam" id="NF037997">
    <property type="entry name" value="Na_Pi_symport"/>
    <property type="match status" value="1"/>
</dbReference>
<keyword evidence="3 6" id="KW-0812">Transmembrane</keyword>
<dbReference type="InterPro" id="IPR003841">
    <property type="entry name" value="Na/Pi_transpt"/>
</dbReference>
<feature type="transmembrane region" description="Helical" evidence="6">
    <location>
        <begin position="192"/>
        <end position="221"/>
    </location>
</feature>
<feature type="transmembrane region" description="Helical" evidence="6">
    <location>
        <begin position="68"/>
        <end position="92"/>
    </location>
</feature>
<evidence type="ECO:0000313" key="8">
    <source>
        <dbReference type="Proteomes" id="UP001597241"/>
    </source>
</evidence>
<keyword evidence="4 6" id="KW-1133">Transmembrane helix</keyword>
<evidence type="ECO:0000256" key="2">
    <source>
        <dbReference type="ARBA" id="ARBA00022475"/>
    </source>
</evidence>